<dbReference type="InterPro" id="IPR036388">
    <property type="entry name" value="WH-like_DNA-bd_sf"/>
</dbReference>
<dbReference type="GO" id="GO:0043565">
    <property type="term" value="F:sequence-specific DNA binding"/>
    <property type="evidence" value="ECO:0007669"/>
    <property type="project" value="InterPro"/>
</dbReference>
<protein>
    <submittedName>
        <fullName evidence="5">AsnC family transcriptional regulator</fullName>
    </submittedName>
</protein>
<dbReference type="InterPro" id="IPR011991">
    <property type="entry name" value="ArsR-like_HTH"/>
</dbReference>
<comment type="caution">
    <text evidence="5">The sequence shown here is derived from an EMBL/GenBank/DDBJ whole genome shotgun (WGS) entry which is preliminary data.</text>
</comment>
<dbReference type="AlphaFoldDB" id="A0A0M0KDX7"/>
<dbReference type="PATRIC" id="fig|136160.3.peg.4194"/>
<evidence type="ECO:0000313" key="5">
    <source>
        <dbReference type="EMBL" id="KOO37045.1"/>
    </source>
</evidence>
<evidence type="ECO:0000256" key="2">
    <source>
        <dbReference type="ARBA" id="ARBA00023125"/>
    </source>
</evidence>
<dbReference type="PRINTS" id="PR00033">
    <property type="entry name" value="HTHASNC"/>
</dbReference>
<proteinExistence type="predicted"/>
<accession>A0A0M0KDX7</accession>
<dbReference type="EMBL" id="LILD01000003">
    <property type="protein sequence ID" value="KOO37045.1"/>
    <property type="molecule type" value="Genomic_DNA"/>
</dbReference>
<gene>
    <name evidence="5" type="ORF">AMD02_16210</name>
</gene>
<dbReference type="Pfam" id="PF13412">
    <property type="entry name" value="HTH_24"/>
    <property type="match status" value="1"/>
</dbReference>
<dbReference type="InterPro" id="IPR019887">
    <property type="entry name" value="Tscrpt_reg_AsnC/Lrp_C"/>
</dbReference>
<dbReference type="PANTHER" id="PTHR30154:SF53">
    <property type="entry name" value="HTH-TYPE TRANSCRIPTIONAL REGULATOR LRPC"/>
    <property type="match status" value="1"/>
</dbReference>
<evidence type="ECO:0000256" key="3">
    <source>
        <dbReference type="ARBA" id="ARBA00023163"/>
    </source>
</evidence>
<keyword evidence="3" id="KW-0804">Transcription</keyword>
<keyword evidence="2" id="KW-0238">DNA-binding</keyword>
<evidence type="ECO:0000259" key="4">
    <source>
        <dbReference type="PROSITE" id="PS50956"/>
    </source>
</evidence>
<dbReference type="InterPro" id="IPR000485">
    <property type="entry name" value="AsnC-type_HTH_dom"/>
</dbReference>
<dbReference type="InterPro" id="IPR019888">
    <property type="entry name" value="Tscrpt_reg_AsnC-like"/>
</dbReference>
<dbReference type="InterPro" id="IPR011008">
    <property type="entry name" value="Dimeric_a/b-barrel"/>
</dbReference>
<dbReference type="PROSITE" id="PS00519">
    <property type="entry name" value="HTH_ASNC_1"/>
    <property type="match status" value="1"/>
</dbReference>
<sequence>MKIDEIDKQILNELMKDGRISMKELGTKINMSSPAVRERVKQMESYGIIKNYTVAIDLTKVGYPVSCLIEATVKYGEYSRFKQVVEGMNNVEFCHRIAGRACFMIKAYMEDLSKVEAFIEQLSPFAETVTHVVLSTLDTDMTLT</sequence>
<reference evidence="5" key="1">
    <citation type="submission" date="2015-08" db="EMBL/GenBank/DDBJ databases">
        <title>Complete DNA Sequence of Pseudomonas syringae pv. actinidiae, the Causal Agent of Kiwifruit Canker Disease.</title>
        <authorList>
            <person name="Rikkerink E.H.A."/>
            <person name="Fineran P.C."/>
        </authorList>
    </citation>
    <scope>NUCLEOTIDE SEQUENCE</scope>
    <source>
        <strain evidence="5">DSM 13666</strain>
    </source>
</reference>
<dbReference type="SUPFAM" id="SSF54909">
    <property type="entry name" value="Dimeric alpha+beta barrel"/>
    <property type="match status" value="1"/>
</dbReference>
<dbReference type="PROSITE" id="PS50956">
    <property type="entry name" value="HTH_ASNC_2"/>
    <property type="match status" value="1"/>
</dbReference>
<dbReference type="PANTHER" id="PTHR30154">
    <property type="entry name" value="LEUCINE-RESPONSIVE REGULATORY PROTEIN"/>
    <property type="match status" value="1"/>
</dbReference>
<organism evidence="5">
    <name type="scientific">Halalkalibacterium halodurans</name>
    <name type="common">Bacillus halodurans</name>
    <dbReference type="NCBI Taxonomy" id="86665"/>
    <lineage>
        <taxon>Bacteria</taxon>
        <taxon>Bacillati</taxon>
        <taxon>Bacillota</taxon>
        <taxon>Bacilli</taxon>
        <taxon>Bacillales</taxon>
        <taxon>Bacillaceae</taxon>
        <taxon>Halalkalibacterium (ex Joshi et al. 2022)</taxon>
    </lineage>
</organism>
<dbReference type="GeneID" id="87595976"/>
<dbReference type="Pfam" id="PF01037">
    <property type="entry name" value="AsnC_trans_reg"/>
    <property type="match status" value="1"/>
</dbReference>
<dbReference type="Gene3D" id="3.30.70.920">
    <property type="match status" value="1"/>
</dbReference>
<keyword evidence="1" id="KW-0805">Transcription regulation</keyword>
<dbReference type="RefSeq" id="WP_053432239.1">
    <property type="nucleotide sequence ID" value="NZ_CP040441.1"/>
</dbReference>
<dbReference type="InterPro" id="IPR019885">
    <property type="entry name" value="Tscrpt_reg_HTH_AsnC-type_CS"/>
</dbReference>
<evidence type="ECO:0000256" key="1">
    <source>
        <dbReference type="ARBA" id="ARBA00023015"/>
    </source>
</evidence>
<feature type="domain" description="HTH asnC-type" evidence="4">
    <location>
        <begin position="3"/>
        <end position="64"/>
    </location>
</feature>
<dbReference type="CDD" id="cd00090">
    <property type="entry name" value="HTH_ARSR"/>
    <property type="match status" value="1"/>
</dbReference>
<dbReference type="InterPro" id="IPR036390">
    <property type="entry name" value="WH_DNA-bd_sf"/>
</dbReference>
<dbReference type="SUPFAM" id="SSF46785">
    <property type="entry name" value="Winged helix' DNA-binding domain"/>
    <property type="match status" value="1"/>
</dbReference>
<dbReference type="FunFam" id="1.10.10.10:FF:000186">
    <property type="entry name" value="AsnC family transcriptional regulator"/>
    <property type="match status" value="1"/>
</dbReference>
<dbReference type="SMART" id="SM00344">
    <property type="entry name" value="HTH_ASNC"/>
    <property type="match status" value="1"/>
</dbReference>
<dbReference type="Gene3D" id="1.10.10.10">
    <property type="entry name" value="Winged helix-like DNA-binding domain superfamily/Winged helix DNA-binding domain"/>
    <property type="match status" value="1"/>
</dbReference>
<dbReference type="GO" id="GO:0043200">
    <property type="term" value="P:response to amino acid"/>
    <property type="evidence" value="ECO:0007669"/>
    <property type="project" value="TreeGrafter"/>
</dbReference>
<dbReference type="GO" id="GO:0005829">
    <property type="term" value="C:cytosol"/>
    <property type="evidence" value="ECO:0007669"/>
    <property type="project" value="TreeGrafter"/>
</dbReference>
<name>A0A0M0KDX7_ALKHA</name>